<dbReference type="SUPFAM" id="SSF57716">
    <property type="entry name" value="Glucocorticoid receptor-like (DNA-binding domain)"/>
    <property type="match status" value="1"/>
</dbReference>
<dbReference type="GO" id="GO:0008270">
    <property type="term" value="F:zinc ion binding"/>
    <property type="evidence" value="ECO:0007669"/>
    <property type="project" value="UniProtKB-KW"/>
</dbReference>
<keyword evidence="3" id="KW-0862">Zinc</keyword>
<dbReference type="Pfam" id="PF01258">
    <property type="entry name" value="zf-dskA_traR"/>
    <property type="match status" value="1"/>
</dbReference>
<dbReference type="STRING" id="1798373.A2154_01980"/>
<proteinExistence type="predicted"/>
<dbReference type="EMBL" id="MFJC01000059">
    <property type="protein sequence ID" value="OGG08625.1"/>
    <property type="molecule type" value="Genomic_DNA"/>
</dbReference>
<dbReference type="PANTHER" id="PTHR33823">
    <property type="entry name" value="RNA POLYMERASE-BINDING TRANSCRIPTION FACTOR DKSA-RELATED"/>
    <property type="match status" value="1"/>
</dbReference>
<dbReference type="PANTHER" id="PTHR33823:SF4">
    <property type="entry name" value="GENERAL STRESS PROTEIN 16O"/>
    <property type="match status" value="1"/>
</dbReference>
<name>A0A1F5Z8C7_9BACT</name>
<sequence>MNDLTPEFQILKKGLEADYQRLKNRIRVLRAQDPFSDPNRANDNAASDTEATEESDHDRAEALVAELEAQLSQVIGALQRLETNSYGICVICSRMIEMNRLKILPTAIMCSTCEKTQQERQ</sequence>
<evidence type="ECO:0000256" key="3">
    <source>
        <dbReference type="ARBA" id="ARBA00022833"/>
    </source>
</evidence>
<protein>
    <recommendedName>
        <fullName evidence="6">Zinc finger DksA/TraR C4-type domain-containing protein</fullName>
    </recommendedName>
</protein>
<evidence type="ECO:0000256" key="1">
    <source>
        <dbReference type="ARBA" id="ARBA00022723"/>
    </source>
</evidence>
<gene>
    <name evidence="7" type="ORF">A2154_01980</name>
</gene>
<evidence type="ECO:0000313" key="8">
    <source>
        <dbReference type="Proteomes" id="UP000176854"/>
    </source>
</evidence>
<evidence type="ECO:0000259" key="6">
    <source>
        <dbReference type="Pfam" id="PF01258"/>
    </source>
</evidence>
<evidence type="ECO:0000256" key="5">
    <source>
        <dbReference type="SAM" id="MobiDB-lite"/>
    </source>
</evidence>
<dbReference type="AlphaFoldDB" id="A0A1F5Z8C7"/>
<reference evidence="7 8" key="1">
    <citation type="journal article" date="2016" name="Nat. Commun.">
        <title>Thousands of microbial genomes shed light on interconnected biogeochemical processes in an aquifer system.</title>
        <authorList>
            <person name="Anantharaman K."/>
            <person name="Brown C.T."/>
            <person name="Hug L.A."/>
            <person name="Sharon I."/>
            <person name="Castelle C.J."/>
            <person name="Probst A.J."/>
            <person name="Thomas B.C."/>
            <person name="Singh A."/>
            <person name="Wilkins M.J."/>
            <person name="Karaoz U."/>
            <person name="Brodie E.L."/>
            <person name="Williams K.H."/>
            <person name="Hubbard S.S."/>
            <person name="Banfield J.F."/>
        </authorList>
    </citation>
    <scope>NUCLEOTIDE SEQUENCE [LARGE SCALE GENOMIC DNA]</scope>
</reference>
<keyword evidence="2" id="KW-0863">Zinc-finger</keyword>
<dbReference type="Gene3D" id="1.20.120.910">
    <property type="entry name" value="DksA, coiled-coil domain"/>
    <property type="match status" value="1"/>
</dbReference>
<accession>A0A1F5Z8C7</accession>
<dbReference type="Proteomes" id="UP000176854">
    <property type="component" value="Unassembled WGS sequence"/>
</dbReference>
<evidence type="ECO:0000313" key="7">
    <source>
        <dbReference type="EMBL" id="OGG08625.1"/>
    </source>
</evidence>
<feature type="domain" description="Zinc finger DksA/TraR C4-type" evidence="6">
    <location>
        <begin position="85"/>
        <end position="114"/>
    </location>
</feature>
<organism evidence="7 8">
    <name type="scientific">Candidatus Gottesmanbacteria bacterium RBG_16_43_7</name>
    <dbReference type="NCBI Taxonomy" id="1798373"/>
    <lineage>
        <taxon>Bacteria</taxon>
        <taxon>Candidatus Gottesmaniibacteriota</taxon>
    </lineage>
</organism>
<keyword evidence="1" id="KW-0479">Metal-binding</keyword>
<evidence type="ECO:0000256" key="4">
    <source>
        <dbReference type="PROSITE-ProRule" id="PRU00510"/>
    </source>
</evidence>
<feature type="region of interest" description="Disordered" evidence="5">
    <location>
        <begin position="30"/>
        <end position="59"/>
    </location>
</feature>
<comment type="caution">
    <text evidence="7">The sequence shown here is derived from an EMBL/GenBank/DDBJ whole genome shotgun (WGS) entry which is preliminary data.</text>
</comment>
<feature type="compositionally biased region" description="Polar residues" evidence="5">
    <location>
        <begin position="39"/>
        <end position="49"/>
    </location>
</feature>
<feature type="zinc finger region" description="dksA C4-type" evidence="4">
    <location>
        <begin position="89"/>
        <end position="113"/>
    </location>
</feature>
<evidence type="ECO:0000256" key="2">
    <source>
        <dbReference type="ARBA" id="ARBA00022771"/>
    </source>
</evidence>
<dbReference type="PROSITE" id="PS51128">
    <property type="entry name" value="ZF_DKSA_2"/>
    <property type="match status" value="1"/>
</dbReference>
<dbReference type="InterPro" id="IPR000962">
    <property type="entry name" value="Znf_DskA_TraR"/>
</dbReference>